<evidence type="ECO:0000256" key="10">
    <source>
        <dbReference type="ARBA" id="ARBA00042639"/>
    </source>
</evidence>
<dbReference type="PANTHER" id="PTHR42801:SF7">
    <property type="entry name" value="SLL1159 PROTEIN"/>
    <property type="match status" value="1"/>
</dbReference>
<comment type="similarity">
    <text evidence="9">Belongs to the peroxiredoxin family. BCP/PrxQ subfamily.</text>
</comment>
<comment type="function">
    <text evidence="1">Thiol-specific peroxidase that catalyzes the reduction of hydrogen peroxide and organic hydroperoxides to water and alcohols, respectively. Plays a role in cell protection against oxidative stress by detoxifying peroxides and as sensor of hydrogen peroxide-mediated signaling events.</text>
</comment>
<keyword evidence="4" id="KW-0049">Antioxidant</keyword>
<evidence type="ECO:0000313" key="14">
    <source>
        <dbReference type="Proteomes" id="UP001209713"/>
    </source>
</evidence>
<evidence type="ECO:0000256" key="1">
    <source>
        <dbReference type="ARBA" id="ARBA00003330"/>
    </source>
</evidence>
<evidence type="ECO:0000256" key="9">
    <source>
        <dbReference type="ARBA" id="ARBA00038489"/>
    </source>
</evidence>
<sequence>MSSLKAQTEAKVAETRKAKPEFMQKIDDLMAEAKAFQQGGQAIAIDQNAPNFTLPNAERKAVSLAELLGKGSVVVTFYRGSWCPYCNLQLKALHNRLSEIHELGAELVAISPEVPDDSLTKTDIATMGFEVLSDQGASVASEYGIAWEVPEVLLEHMKVDRNLDLAVVNNGNGTILPIPATFVINRKGKVVWRYVDVDYRTRSEPEDIINALKALA</sequence>
<dbReference type="Proteomes" id="UP001209713">
    <property type="component" value="Unassembled WGS sequence"/>
</dbReference>
<comment type="caution">
    <text evidence="13">The sequence shown here is derived from an EMBL/GenBank/DDBJ whole genome shotgun (WGS) entry which is preliminary data.</text>
</comment>
<protein>
    <recommendedName>
        <fullName evidence="2">thioredoxin-dependent peroxiredoxin</fullName>
        <ecNumber evidence="2">1.11.1.24</ecNumber>
    </recommendedName>
    <alternativeName>
        <fullName evidence="8">Thioredoxin peroxidase</fullName>
    </alternativeName>
    <alternativeName>
        <fullName evidence="10">Thioredoxin-dependent peroxiredoxin Bcp</fullName>
    </alternativeName>
</protein>
<evidence type="ECO:0000313" key="13">
    <source>
        <dbReference type="EMBL" id="MCV2403438.1"/>
    </source>
</evidence>
<proteinExistence type="inferred from homology"/>
<evidence type="ECO:0000256" key="3">
    <source>
        <dbReference type="ARBA" id="ARBA00022559"/>
    </source>
</evidence>
<dbReference type="PROSITE" id="PS51352">
    <property type="entry name" value="THIOREDOXIN_2"/>
    <property type="match status" value="1"/>
</dbReference>
<dbReference type="InterPro" id="IPR013766">
    <property type="entry name" value="Thioredoxin_domain"/>
</dbReference>
<evidence type="ECO:0000256" key="6">
    <source>
        <dbReference type="ARBA" id="ARBA00023157"/>
    </source>
</evidence>
<reference evidence="13 14" key="1">
    <citation type="submission" date="2022-10" db="EMBL/GenBank/DDBJ databases">
        <title>Marinomonas transparenta sp. nov. and Marinomonas sargassi sp. nov., isolated from marine alga (Sargassum natans (L.) Gaillon).</title>
        <authorList>
            <person name="Wang Y."/>
        </authorList>
    </citation>
    <scope>NUCLEOTIDE SEQUENCE [LARGE SCALE GENOMIC DNA]</scope>
    <source>
        <strain evidence="13 14">C2222</strain>
    </source>
</reference>
<feature type="domain" description="Thioredoxin" evidence="12">
    <location>
        <begin position="43"/>
        <end position="216"/>
    </location>
</feature>
<evidence type="ECO:0000256" key="4">
    <source>
        <dbReference type="ARBA" id="ARBA00022862"/>
    </source>
</evidence>
<keyword evidence="6" id="KW-1015">Disulfide bond</keyword>
<accession>A0ABT2YU69</accession>
<evidence type="ECO:0000256" key="8">
    <source>
        <dbReference type="ARBA" id="ARBA00032824"/>
    </source>
</evidence>
<comment type="catalytic activity">
    <reaction evidence="11">
        <text>a hydroperoxide + [thioredoxin]-dithiol = an alcohol + [thioredoxin]-disulfide + H2O</text>
        <dbReference type="Rhea" id="RHEA:62620"/>
        <dbReference type="Rhea" id="RHEA-COMP:10698"/>
        <dbReference type="Rhea" id="RHEA-COMP:10700"/>
        <dbReference type="ChEBI" id="CHEBI:15377"/>
        <dbReference type="ChEBI" id="CHEBI:29950"/>
        <dbReference type="ChEBI" id="CHEBI:30879"/>
        <dbReference type="ChEBI" id="CHEBI:35924"/>
        <dbReference type="ChEBI" id="CHEBI:50058"/>
        <dbReference type="EC" id="1.11.1.24"/>
    </reaction>
</comment>
<evidence type="ECO:0000256" key="2">
    <source>
        <dbReference type="ARBA" id="ARBA00013017"/>
    </source>
</evidence>
<dbReference type="SUPFAM" id="SSF52833">
    <property type="entry name" value="Thioredoxin-like"/>
    <property type="match status" value="1"/>
</dbReference>
<dbReference type="PANTHER" id="PTHR42801">
    <property type="entry name" value="THIOREDOXIN-DEPENDENT PEROXIDE REDUCTASE"/>
    <property type="match status" value="1"/>
</dbReference>
<keyword evidence="7" id="KW-0676">Redox-active center</keyword>
<gene>
    <name evidence="13" type="ORF">OFY17_11165</name>
</gene>
<keyword evidence="14" id="KW-1185">Reference proteome</keyword>
<dbReference type="CDD" id="cd02970">
    <property type="entry name" value="PRX_like2"/>
    <property type="match status" value="1"/>
</dbReference>
<evidence type="ECO:0000256" key="7">
    <source>
        <dbReference type="ARBA" id="ARBA00023284"/>
    </source>
</evidence>
<dbReference type="RefSeq" id="WP_263530820.1">
    <property type="nucleotide sequence ID" value="NZ_JAOVZB010000005.1"/>
</dbReference>
<evidence type="ECO:0000256" key="5">
    <source>
        <dbReference type="ARBA" id="ARBA00023002"/>
    </source>
</evidence>
<organism evidence="13 14">
    <name type="scientific">Marinomonas sargassi</name>
    <dbReference type="NCBI Taxonomy" id="2984494"/>
    <lineage>
        <taxon>Bacteria</taxon>
        <taxon>Pseudomonadati</taxon>
        <taxon>Pseudomonadota</taxon>
        <taxon>Gammaproteobacteria</taxon>
        <taxon>Oceanospirillales</taxon>
        <taxon>Oceanospirillaceae</taxon>
        <taxon>Marinomonas</taxon>
    </lineage>
</organism>
<keyword evidence="5" id="KW-0560">Oxidoreductase</keyword>
<evidence type="ECO:0000259" key="12">
    <source>
        <dbReference type="PROSITE" id="PS51352"/>
    </source>
</evidence>
<dbReference type="EMBL" id="JAOVZB010000005">
    <property type="protein sequence ID" value="MCV2403438.1"/>
    <property type="molecule type" value="Genomic_DNA"/>
</dbReference>
<dbReference type="Pfam" id="PF00578">
    <property type="entry name" value="AhpC-TSA"/>
    <property type="match status" value="1"/>
</dbReference>
<dbReference type="Gene3D" id="3.40.30.10">
    <property type="entry name" value="Glutaredoxin"/>
    <property type="match status" value="1"/>
</dbReference>
<keyword evidence="3" id="KW-0575">Peroxidase</keyword>
<dbReference type="InterPro" id="IPR050924">
    <property type="entry name" value="Peroxiredoxin_BCP/PrxQ"/>
</dbReference>
<dbReference type="InterPro" id="IPR036249">
    <property type="entry name" value="Thioredoxin-like_sf"/>
</dbReference>
<evidence type="ECO:0000256" key="11">
    <source>
        <dbReference type="ARBA" id="ARBA00049091"/>
    </source>
</evidence>
<dbReference type="InterPro" id="IPR000866">
    <property type="entry name" value="AhpC/TSA"/>
</dbReference>
<dbReference type="EC" id="1.11.1.24" evidence="2"/>
<name>A0ABT2YU69_9GAMM</name>